<accession>I4VKL4</accession>
<evidence type="ECO:0000313" key="3">
    <source>
        <dbReference type="Proteomes" id="UP000004210"/>
    </source>
</evidence>
<dbReference type="InterPro" id="IPR036365">
    <property type="entry name" value="PGBD-like_sf"/>
</dbReference>
<feature type="domain" description="Peptidoglycan binding-like" evidence="1">
    <location>
        <begin position="238"/>
        <end position="298"/>
    </location>
</feature>
<protein>
    <submittedName>
        <fullName evidence="2">Carboxypeptidase</fullName>
    </submittedName>
</protein>
<keyword evidence="2" id="KW-0645">Protease</keyword>
<dbReference type="OrthoDB" id="5933966at2"/>
<dbReference type="InterPro" id="IPR036366">
    <property type="entry name" value="PGBDSf"/>
</dbReference>
<dbReference type="eggNOG" id="COG3409">
    <property type="taxonomic scope" value="Bacteria"/>
</dbReference>
<evidence type="ECO:0000313" key="2">
    <source>
        <dbReference type="EMBL" id="EIL87755.1"/>
    </source>
</evidence>
<gene>
    <name evidence="2" type="ORF">UU9_14740</name>
</gene>
<dbReference type="InterPro" id="IPR002477">
    <property type="entry name" value="Peptidoglycan-bd-like"/>
</dbReference>
<dbReference type="Pfam" id="PF01471">
    <property type="entry name" value="PG_binding_1"/>
    <property type="match status" value="1"/>
</dbReference>
<proteinExistence type="predicted"/>
<dbReference type="PATRIC" id="fig|1163408.3.peg.2992"/>
<sequence>MSNSANITREQLRVVLLATELGGKAGDAGHFSYAQLANSSSSFGEMQFDVGANPAARDFLADNGFDAADIAALSRNERLAERDQARLDAKLQAIPRLSMDQFTGQQLDATIGRVGRILENVREYNPVAADAIVNSPALQLGIADYANQFSSRHDGQLAAFLAGNPERGMQAGSPSALEDMQVFIGATAYGRNKANARGIESRKERLEGALFELGLRPTPVVGGFPPNGSVILKEYTHGTAVSKLQAQLMELGYTDAKGRLLQPDGDFGPVTRAAVETFQRDHGLLPDGKVGSVTWGALQADVQPLKEDDPGLLPAVSAMSNLPPVTPSLDDPRNVMSPNHALYSTLKERIPDASDSRLLQFTAACHAGQINVENLDRIDFDRTDGRMTFRTSWPPVPATSVDLKMPSPAPEQSVRHIHQYDQQQAQMRIQINARDVSDTPQLLHAPVAGGLTY</sequence>
<dbReference type="GO" id="GO:0004180">
    <property type="term" value="F:carboxypeptidase activity"/>
    <property type="evidence" value="ECO:0007669"/>
    <property type="project" value="UniProtKB-KW"/>
</dbReference>
<dbReference type="Gene3D" id="1.10.101.10">
    <property type="entry name" value="PGBD-like superfamily/PGBD"/>
    <property type="match status" value="1"/>
</dbReference>
<keyword evidence="3" id="KW-1185">Reference proteome</keyword>
<keyword evidence="2" id="KW-0378">Hydrolase</keyword>
<evidence type="ECO:0000259" key="1">
    <source>
        <dbReference type="Pfam" id="PF01471"/>
    </source>
</evidence>
<dbReference type="Proteomes" id="UP000004210">
    <property type="component" value="Unassembled WGS sequence"/>
</dbReference>
<dbReference type="AlphaFoldDB" id="I4VKL4"/>
<dbReference type="RefSeq" id="WP_007082575.1">
    <property type="nucleotide sequence ID" value="NZ_AJXU01000068.1"/>
</dbReference>
<keyword evidence="2" id="KW-0121">Carboxypeptidase</keyword>
<dbReference type="EMBL" id="AJXU01000068">
    <property type="protein sequence ID" value="EIL87755.1"/>
    <property type="molecule type" value="Genomic_DNA"/>
</dbReference>
<reference evidence="2 3" key="1">
    <citation type="journal article" date="2012" name="J. Bacteriol.">
        <title>Genome sequences for six rhodanobacter strains, isolated from soils and the terrestrial subsurface, with variable denitrification capabilities.</title>
        <authorList>
            <person name="Kostka J.E."/>
            <person name="Green S.J."/>
            <person name="Rishishwar L."/>
            <person name="Prakash O."/>
            <person name="Katz L.S."/>
            <person name="Marino-Ramirez L."/>
            <person name="Jordan I.K."/>
            <person name="Munk C."/>
            <person name="Ivanova N."/>
            <person name="Mikhailova N."/>
            <person name="Watson D.B."/>
            <person name="Brown S.D."/>
            <person name="Palumbo A.V."/>
            <person name="Brooks S.C."/>
        </authorList>
    </citation>
    <scope>NUCLEOTIDE SEQUENCE [LARGE SCALE GENOMIC DNA]</scope>
    <source>
        <strain evidence="3">Jip2T</strain>
    </source>
</reference>
<name>I4VKL4_9GAMM</name>
<dbReference type="SUPFAM" id="SSF47090">
    <property type="entry name" value="PGBD-like"/>
    <property type="match status" value="1"/>
</dbReference>
<organism evidence="2 3">
    <name type="scientific">Rhodanobacter fulvus Jip2</name>
    <dbReference type="NCBI Taxonomy" id="1163408"/>
    <lineage>
        <taxon>Bacteria</taxon>
        <taxon>Pseudomonadati</taxon>
        <taxon>Pseudomonadota</taxon>
        <taxon>Gammaproteobacteria</taxon>
        <taxon>Lysobacterales</taxon>
        <taxon>Rhodanobacteraceae</taxon>
        <taxon>Rhodanobacter</taxon>
    </lineage>
</organism>
<comment type="caution">
    <text evidence="2">The sequence shown here is derived from an EMBL/GenBank/DDBJ whole genome shotgun (WGS) entry which is preliminary data.</text>
</comment>
<dbReference type="STRING" id="1163408.UU9_14740"/>